<accession>A0A2K3PMD8</accession>
<dbReference type="EMBL" id="ASHM01008521">
    <property type="protein sequence ID" value="PNY16441.1"/>
    <property type="molecule type" value="Genomic_DNA"/>
</dbReference>
<reference evidence="2 3" key="1">
    <citation type="journal article" date="2014" name="Am. J. Bot.">
        <title>Genome assembly and annotation for red clover (Trifolium pratense; Fabaceae).</title>
        <authorList>
            <person name="Istvanek J."/>
            <person name="Jaros M."/>
            <person name="Krenek A."/>
            <person name="Repkova J."/>
        </authorList>
    </citation>
    <scope>NUCLEOTIDE SEQUENCE [LARGE SCALE GENOMIC DNA]</scope>
    <source>
        <strain evidence="3">cv. Tatra</strain>
        <tissue evidence="2">Young leaves</tissue>
    </source>
</reference>
<dbReference type="AlphaFoldDB" id="A0A2K3PMD8"/>
<evidence type="ECO:0000313" key="3">
    <source>
        <dbReference type="Proteomes" id="UP000236291"/>
    </source>
</evidence>
<comment type="caution">
    <text evidence="2">The sequence shown here is derived from an EMBL/GenBank/DDBJ whole genome shotgun (WGS) entry which is preliminary data.</text>
</comment>
<name>A0A2K3PMD8_TRIPR</name>
<dbReference type="Proteomes" id="UP000236291">
    <property type="component" value="Unassembled WGS sequence"/>
</dbReference>
<gene>
    <name evidence="2" type="ORF">L195_g013161</name>
</gene>
<keyword evidence="1" id="KW-0175">Coiled coil</keyword>
<feature type="coiled-coil region" evidence="1">
    <location>
        <begin position="30"/>
        <end position="99"/>
    </location>
</feature>
<evidence type="ECO:0000313" key="2">
    <source>
        <dbReference type="EMBL" id="PNY16441.1"/>
    </source>
</evidence>
<reference evidence="2 3" key="2">
    <citation type="journal article" date="2017" name="Front. Plant Sci.">
        <title>Gene Classification and Mining of Molecular Markers Useful in Red Clover (Trifolium pratense) Breeding.</title>
        <authorList>
            <person name="Istvanek J."/>
            <person name="Dluhosova J."/>
            <person name="Dluhos P."/>
            <person name="Patkova L."/>
            <person name="Nedelnik J."/>
            <person name="Repkova J."/>
        </authorList>
    </citation>
    <scope>NUCLEOTIDE SEQUENCE [LARGE SCALE GENOMIC DNA]</scope>
    <source>
        <strain evidence="3">cv. Tatra</strain>
        <tissue evidence="2">Young leaves</tissue>
    </source>
</reference>
<sequence>MTQKVVEDHFNALQQRQKFMQLVRDGNKQMESLQKEKIQFGDKAKHLDEEGEKVDEKIRILVEQKKNIELEKTKLKESMERCEGEKKKVTDEAKNMITETKELMSMINNSKPLYDIALSKQQKLKDNWEGFGTAFANNYGSS</sequence>
<evidence type="ECO:0000256" key="1">
    <source>
        <dbReference type="SAM" id="Coils"/>
    </source>
</evidence>
<protein>
    <submittedName>
        <fullName evidence="2">Putative TIR-NBS-LRR resistance protein</fullName>
    </submittedName>
</protein>
<organism evidence="2 3">
    <name type="scientific">Trifolium pratense</name>
    <name type="common">Red clover</name>
    <dbReference type="NCBI Taxonomy" id="57577"/>
    <lineage>
        <taxon>Eukaryota</taxon>
        <taxon>Viridiplantae</taxon>
        <taxon>Streptophyta</taxon>
        <taxon>Embryophyta</taxon>
        <taxon>Tracheophyta</taxon>
        <taxon>Spermatophyta</taxon>
        <taxon>Magnoliopsida</taxon>
        <taxon>eudicotyledons</taxon>
        <taxon>Gunneridae</taxon>
        <taxon>Pentapetalae</taxon>
        <taxon>rosids</taxon>
        <taxon>fabids</taxon>
        <taxon>Fabales</taxon>
        <taxon>Fabaceae</taxon>
        <taxon>Papilionoideae</taxon>
        <taxon>50 kb inversion clade</taxon>
        <taxon>NPAAA clade</taxon>
        <taxon>Hologalegina</taxon>
        <taxon>IRL clade</taxon>
        <taxon>Trifolieae</taxon>
        <taxon>Trifolium</taxon>
    </lineage>
</organism>
<proteinExistence type="predicted"/>